<dbReference type="PANTHER" id="PTHR30335:SF0">
    <property type="entry name" value="ION-TRANSLOCATING OXIDOREDUCTASE COMPLEX SUBUNIT A"/>
    <property type="match status" value="1"/>
</dbReference>
<dbReference type="EMBL" id="JN173066">
    <property type="protein sequence ID" value="AEL16664.1"/>
    <property type="molecule type" value="Genomic_DNA"/>
</dbReference>
<organism evidence="9">
    <name type="scientific">Methanosarcina thermophila</name>
    <dbReference type="NCBI Taxonomy" id="2210"/>
    <lineage>
        <taxon>Archaea</taxon>
        <taxon>Methanobacteriati</taxon>
        <taxon>Methanobacteriota</taxon>
        <taxon>Stenosarchaea group</taxon>
        <taxon>Methanomicrobia</taxon>
        <taxon>Methanosarcinales</taxon>
        <taxon>Methanosarcinaceae</taxon>
        <taxon>Methanosarcina</taxon>
    </lineage>
</organism>
<feature type="transmembrane region" description="Helical" evidence="8">
    <location>
        <begin position="108"/>
        <end position="128"/>
    </location>
</feature>
<evidence type="ECO:0000256" key="5">
    <source>
        <dbReference type="ARBA" id="ARBA00022982"/>
    </source>
</evidence>
<dbReference type="InterPro" id="IPR049674">
    <property type="entry name" value="Ion_transpt_RnfA_Methano"/>
</dbReference>
<comment type="subcellular location">
    <subcellularLocation>
        <location evidence="1">Endomembrane system</location>
        <topology evidence="1">Multi-pass membrane protein</topology>
    </subcellularLocation>
</comment>
<gene>
    <name evidence="9" type="primary">rnfA</name>
</gene>
<feature type="transmembrane region" description="Helical" evidence="8">
    <location>
        <begin position="134"/>
        <end position="156"/>
    </location>
</feature>
<protein>
    <submittedName>
        <fullName evidence="9">Nitrogen fixation complex protein</fullName>
    </submittedName>
</protein>
<dbReference type="GO" id="GO:0012505">
    <property type="term" value="C:endomembrane system"/>
    <property type="evidence" value="ECO:0007669"/>
    <property type="project" value="UniProtKB-SubCell"/>
</dbReference>
<dbReference type="Pfam" id="PF02508">
    <property type="entry name" value="Rnf-Nqr"/>
    <property type="match status" value="1"/>
</dbReference>
<keyword evidence="3 8" id="KW-0812">Transmembrane</keyword>
<keyword evidence="4" id="KW-1278">Translocase</keyword>
<dbReference type="PANTHER" id="PTHR30335">
    <property type="entry name" value="INTEGRAL MEMBRANE PROTEIN OF SOXR-REDUCING COMPLEX"/>
    <property type="match status" value="1"/>
</dbReference>
<keyword evidence="2" id="KW-0813">Transport</keyword>
<evidence type="ECO:0000256" key="2">
    <source>
        <dbReference type="ARBA" id="ARBA00022448"/>
    </source>
</evidence>
<dbReference type="GO" id="GO:0005886">
    <property type="term" value="C:plasma membrane"/>
    <property type="evidence" value="ECO:0007669"/>
    <property type="project" value="TreeGrafter"/>
</dbReference>
<dbReference type="AlphaFoldDB" id="G1FE87"/>
<dbReference type="InterPro" id="IPR050133">
    <property type="entry name" value="NqrDE/RnfAE_oxidrdctase"/>
</dbReference>
<evidence type="ECO:0000256" key="8">
    <source>
        <dbReference type="SAM" id="Phobius"/>
    </source>
</evidence>
<evidence type="ECO:0000256" key="3">
    <source>
        <dbReference type="ARBA" id="ARBA00022692"/>
    </source>
</evidence>
<feature type="transmembrane region" description="Helical" evidence="8">
    <location>
        <begin position="48"/>
        <end position="69"/>
    </location>
</feature>
<feature type="transmembrane region" description="Helical" evidence="8">
    <location>
        <begin position="177"/>
        <end position="196"/>
    </location>
</feature>
<evidence type="ECO:0000313" key="9">
    <source>
        <dbReference type="EMBL" id="AEL16664.1"/>
    </source>
</evidence>
<sequence>MVKMAESLFTIFLEGVFIKNFLLIQFLGLCSFVGVTKDLKSASGMSGAVVFVMAMAATVSFALYNFILVPLKLEFLRTIAFIVVIAALVQLVEFIVRKHVPALYRSLGIYLPLITTNCAVLGAVLLNVMNDYNFAQSVVFGVAAGLGYTVAMLMMAAIRERSDLVEVPKSVGRGVTYAFFIATIMSMSFVNFFGVIPLE</sequence>
<evidence type="ECO:0000256" key="6">
    <source>
        <dbReference type="ARBA" id="ARBA00022989"/>
    </source>
</evidence>
<name>G1FE87_METTE</name>
<evidence type="ECO:0000256" key="1">
    <source>
        <dbReference type="ARBA" id="ARBA00004127"/>
    </source>
</evidence>
<feature type="non-terminal residue" evidence="9">
    <location>
        <position position="199"/>
    </location>
</feature>
<proteinExistence type="inferred from homology"/>
<keyword evidence="5" id="KW-0249">Electron transport</keyword>
<dbReference type="GO" id="GO:0022900">
    <property type="term" value="P:electron transport chain"/>
    <property type="evidence" value="ECO:0007669"/>
    <property type="project" value="InterPro"/>
</dbReference>
<dbReference type="NCBIfam" id="NF041835">
    <property type="entry name" value="rnfA_Methano"/>
    <property type="match status" value="1"/>
</dbReference>
<reference evidence="9" key="2">
    <citation type="submission" date="2011-06" db="EMBL/GenBank/DDBJ databases">
        <authorList>
            <person name="Tomb J.-F."/>
        </authorList>
    </citation>
    <scope>NUCLEOTIDE SEQUENCE</scope>
</reference>
<dbReference type="PIRSF" id="PIRSF006102">
    <property type="entry name" value="NQR_DE"/>
    <property type="match status" value="1"/>
</dbReference>
<feature type="transmembrane region" description="Helical" evidence="8">
    <location>
        <begin position="16"/>
        <end position="36"/>
    </location>
</feature>
<keyword evidence="6 8" id="KW-1133">Transmembrane helix</keyword>
<dbReference type="HAMAP" id="MF_00459">
    <property type="entry name" value="RsxA_RnfA"/>
    <property type="match status" value="1"/>
</dbReference>
<dbReference type="InterPro" id="IPR011293">
    <property type="entry name" value="Ion_transpt_RnfA/RsxA"/>
</dbReference>
<reference evidence="9" key="1">
    <citation type="journal article" date="2011" name="BMC Microbiol.">
        <title>Electron Transport in Acetate-Grown Methanosarcina acetivorans.</title>
        <authorList>
            <person name="Wang M."/>
            <person name="Tomb J.F."/>
            <person name="Ferry J.G."/>
        </authorList>
    </citation>
    <scope>NUCLEOTIDE SEQUENCE</scope>
</reference>
<feature type="transmembrane region" description="Helical" evidence="8">
    <location>
        <begin position="75"/>
        <end position="96"/>
    </location>
</feature>
<evidence type="ECO:0000256" key="7">
    <source>
        <dbReference type="ARBA" id="ARBA00023136"/>
    </source>
</evidence>
<dbReference type="InterPro" id="IPR003667">
    <property type="entry name" value="NqrDE/RnfAE"/>
</dbReference>
<keyword evidence="7 8" id="KW-0472">Membrane</keyword>
<dbReference type="NCBIfam" id="TIGR01943">
    <property type="entry name" value="rnfA"/>
    <property type="match status" value="1"/>
</dbReference>
<evidence type="ECO:0000256" key="4">
    <source>
        <dbReference type="ARBA" id="ARBA00022967"/>
    </source>
</evidence>
<accession>G1FE87</accession>